<reference evidence="4" key="2">
    <citation type="submission" date="2025-09" db="UniProtKB">
        <authorList>
            <consortium name="Ensembl"/>
        </authorList>
    </citation>
    <scope>IDENTIFICATION</scope>
</reference>
<keyword evidence="2" id="KW-1133">Transmembrane helix</keyword>
<keyword evidence="1" id="KW-1015">Disulfide bond</keyword>
<organism evidence="4 5">
    <name type="scientific">Pelusios castaneus</name>
    <name type="common">West African mud turtle</name>
    <dbReference type="NCBI Taxonomy" id="367368"/>
    <lineage>
        <taxon>Eukaryota</taxon>
        <taxon>Metazoa</taxon>
        <taxon>Chordata</taxon>
        <taxon>Craniata</taxon>
        <taxon>Vertebrata</taxon>
        <taxon>Euteleostomi</taxon>
        <taxon>Archelosauria</taxon>
        <taxon>Testudinata</taxon>
        <taxon>Testudines</taxon>
        <taxon>Pleurodira</taxon>
        <taxon>Pelomedusidae</taxon>
        <taxon>Pelusios</taxon>
    </lineage>
</organism>
<dbReference type="Proteomes" id="UP000694393">
    <property type="component" value="Unplaced"/>
</dbReference>
<feature type="transmembrane region" description="Helical" evidence="2">
    <location>
        <begin position="28"/>
        <end position="47"/>
    </location>
</feature>
<dbReference type="Ensembl" id="ENSPCET00000013469.1">
    <property type="protein sequence ID" value="ENSPCEP00000012997.1"/>
    <property type="gene ID" value="ENSPCEG00000010302.1"/>
</dbReference>
<proteinExistence type="predicted"/>
<evidence type="ECO:0000313" key="4">
    <source>
        <dbReference type="Ensembl" id="ENSPCEP00000012997.1"/>
    </source>
</evidence>
<dbReference type="PROSITE" id="PS51465">
    <property type="entry name" value="KAZAL_2"/>
    <property type="match status" value="1"/>
</dbReference>
<dbReference type="PROSITE" id="PS00282">
    <property type="entry name" value="KAZAL_1"/>
    <property type="match status" value="1"/>
</dbReference>
<dbReference type="Pfam" id="PF00050">
    <property type="entry name" value="Kazal_1"/>
    <property type="match status" value="1"/>
</dbReference>
<sequence length="91" mass="10654">LSVRVWAECSPLIYIHSGFLHGSLNNEILILWFFFQFFQPVCVYYILKPICILYEHPVCGSDGRTYRNTCELCSYCREHDKDIKIVKEGAC</sequence>
<dbReference type="Gene3D" id="3.30.60.30">
    <property type="match status" value="1"/>
</dbReference>
<dbReference type="SMART" id="SM00280">
    <property type="entry name" value="KAZAL"/>
    <property type="match status" value="1"/>
</dbReference>
<name>A0A8C8S1N4_9SAUR</name>
<dbReference type="AlphaFoldDB" id="A0A8C8S1N4"/>
<dbReference type="InterPro" id="IPR002350">
    <property type="entry name" value="Kazal_dom"/>
</dbReference>
<feature type="domain" description="Kazal-like" evidence="3">
    <location>
        <begin position="36"/>
        <end position="91"/>
    </location>
</feature>
<keyword evidence="2" id="KW-0812">Transmembrane</keyword>
<protein>
    <recommendedName>
        <fullName evidence="3">Kazal-like domain-containing protein</fullName>
    </recommendedName>
</protein>
<keyword evidence="2" id="KW-0472">Membrane</keyword>
<reference evidence="4" key="1">
    <citation type="submission" date="2025-08" db="UniProtKB">
        <authorList>
            <consortium name="Ensembl"/>
        </authorList>
    </citation>
    <scope>IDENTIFICATION</scope>
</reference>
<accession>A0A8C8S1N4</accession>
<dbReference type="SUPFAM" id="SSF100895">
    <property type="entry name" value="Kazal-type serine protease inhibitors"/>
    <property type="match status" value="1"/>
</dbReference>
<evidence type="ECO:0000259" key="3">
    <source>
        <dbReference type="PROSITE" id="PS51465"/>
    </source>
</evidence>
<dbReference type="InterPro" id="IPR036058">
    <property type="entry name" value="Kazal_dom_sf"/>
</dbReference>
<evidence type="ECO:0000256" key="2">
    <source>
        <dbReference type="SAM" id="Phobius"/>
    </source>
</evidence>
<evidence type="ECO:0000256" key="1">
    <source>
        <dbReference type="ARBA" id="ARBA00023157"/>
    </source>
</evidence>
<keyword evidence="5" id="KW-1185">Reference proteome</keyword>
<evidence type="ECO:0000313" key="5">
    <source>
        <dbReference type="Proteomes" id="UP000694393"/>
    </source>
</evidence>